<keyword evidence="2" id="KW-0285">Flavoprotein</keyword>
<dbReference type="Pfam" id="PF01494">
    <property type="entry name" value="FAD_binding_3"/>
    <property type="match status" value="1"/>
</dbReference>
<organism evidence="7 8">
    <name type="scientific">Mycena sanguinolenta</name>
    <dbReference type="NCBI Taxonomy" id="230812"/>
    <lineage>
        <taxon>Eukaryota</taxon>
        <taxon>Fungi</taxon>
        <taxon>Dikarya</taxon>
        <taxon>Basidiomycota</taxon>
        <taxon>Agaricomycotina</taxon>
        <taxon>Agaricomycetes</taxon>
        <taxon>Agaricomycetidae</taxon>
        <taxon>Agaricales</taxon>
        <taxon>Marasmiineae</taxon>
        <taxon>Mycenaceae</taxon>
        <taxon>Mycena</taxon>
    </lineage>
</organism>
<comment type="caution">
    <text evidence="7">The sequence shown here is derived from an EMBL/GenBank/DDBJ whole genome shotgun (WGS) entry which is preliminary data.</text>
</comment>
<evidence type="ECO:0000256" key="4">
    <source>
        <dbReference type="ARBA" id="ARBA00023002"/>
    </source>
</evidence>
<dbReference type="Proteomes" id="UP000623467">
    <property type="component" value="Unassembled WGS sequence"/>
</dbReference>
<keyword evidence="5" id="KW-0503">Monooxygenase</keyword>
<keyword evidence="3" id="KW-0274">FAD</keyword>
<evidence type="ECO:0000259" key="6">
    <source>
        <dbReference type="Pfam" id="PF01494"/>
    </source>
</evidence>
<comment type="similarity">
    <text evidence="1">Belongs to the paxM FAD-dependent monooxygenase family.</text>
</comment>
<keyword evidence="8" id="KW-1185">Reference proteome</keyword>
<evidence type="ECO:0000313" key="8">
    <source>
        <dbReference type="Proteomes" id="UP000623467"/>
    </source>
</evidence>
<evidence type="ECO:0000256" key="3">
    <source>
        <dbReference type="ARBA" id="ARBA00022827"/>
    </source>
</evidence>
<feature type="domain" description="FAD-binding" evidence="6">
    <location>
        <begin position="199"/>
        <end position="404"/>
    </location>
</feature>
<sequence length="483" mass="54120">MICALHPSWDSSRSRCTEWRAILLAEAIKGRRQLNPQSWLRTSLYPLRCAYSSSAQDYVALLLRLHSEDKDTELMLVFESSLMNKEIGAAITVQGNAIRVLEYLGYHPDNLKGVDFYGTVRFSASGGEGKTHLFLIPTEKMGRAGWLCHRTDLHEELRRLAIGQDEKGPPASLHLGQEVVSCDPVAGTLTLKNGAIHQGDLIIGADGIHSTIRTSVLGYVQKALPSGISTFRCLFDATKLEGLADMEWFSEGISGARVVVSPEERFQMLFLFPCRRGMLINVVAHHVDDRDQDQHDWNAPATAEEVLEEFKNFQPRYLKFLELGEPPILRWQLRALPILPTWINGRTALLGDAAHATLPSLGQGAGMSLEDAATIGCLIPLGTKREQIPGRLEAYQHLRKSRGDFIAMFDGKTNRLFSAKEMQEFLLSYDAVGTTQKYYKGKLCADMIYFTQLCVLETIFYFHFGCEFNALGRFFCDRFAVSS</sequence>
<protein>
    <submittedName>
        <fullName evidence="7">FAD/NAD(P)-binding domain-containing protein</fullName>
    </submittedName>
</protein>
<dbReference type="PRINTS" id="PR00420">
    <property type="entry name" value="RNGMNOXGNASE"/>
</dbReference>
<dbReference type="SUPFAM" id="SSF51905">
    <property type="entry name" value="FAD/NAD(P)-binding domain"/>
    <property type="match status" value="1"/>
</dbReference>
<proteinExistence type="inferred from homology"/>
<dbReference type="GO" id="GO:0004497">
    <property type="term" value="F:monooxygenase activity"/>
    <property type="evidence" value="ECO:0007669"/>
    <property type="project" value="UniProtKB-KW"/>
</dbReference>
<name>A0A8H6X7A8_9AGAR</name>
<evidence type="ECO:0000256" key="5">
    <source>
        <dbReference type="ARBA" id="ARBA00023033"/>
    </source>
</evidence>
<dbReference type="PANTHER" id="PTHR13789">
    <property type="entry name" value="MONOOXYGENASE"/>
    <property type="match status" value="1"/>
</dbReference>
<dbReference type="GO" id="GO:0071949">
    <property type="term" value="F:FAD binding"/>
    <property type="evidence" value="ECO:0007669"/>
    <property type="project" value="InterPro"/>
</dbReference>
<dbReference type="AlphaFoldDB" id="A0A8H6X7A8"/>
<dbReference type="EMBL" id="JACAZH010000039">
    <property type="protein sequence ID" value="KAF7335883.1"/>
    <property type="molecule type" value="Genomic_DNA"/>
</dbReference>
<accession>A0A8H6X7A8</accession>
<evidence type="ECO:0000256" key="2">
    <source>
        <dbReference type="ARBA" id="ARBA00022630"/>
    </source>
</evidence>
<dbReference type="OrthoDB" id="9993796at2759"/>
<evidence type="ECO:0000256" key="1">
    <source>
        <dbReference type="ARBA" id="ARBA00007992"/>
    </source>
</evidence>
<dbReference type="InterPro" id="IPR002938">
    <property type="entry name" value="FAD-bd"/>
</dbReference>
<dbReference type="PANTHER" id="PTHR13789:SF314">
    <property type="entry name" value="FAD-BINDING DOMAIN-CONTAINING PROTEIN"/>
    <property type="match status" value="1"/>
</dbReference>
<reference evidence="7" key="1">
    <citation type="submission" date="2020-05" db="EMBL/GenBank/DDBJ databases">
        <title>Mycena genomes resolve the evolution of fungal bioluminescence.</title>
        <authorList>
            <person name="Tsai I.J."/>
        </authorList>
    </citation>
    <scope>NUCLEOTIDE SEQUENCE</scope>
    <source>
        <strain evidence="7">160909Yilan</strain>
    </source>
</reference>
<dbReference type="Gene3D" id="3.50.50.60">
    <property type="entry name" value="FAD/NAD(P)-binding domain"/>
    <property type="match status" value="1"/>
</dbReference>
<gene>
    <name evidence="7" type="ORF">MSAN_02325300</name>
</gene>
<evidence type="ECO:0000313" key="7">
    <source>
        <dbReference type="EMBL" id="KAF7335883.1"/>
    </source>
</evidence>
<keyword evidence="4" id="KW-0560">Oxidoreductase</keyword>
<dbReference type="InterPro" id="IPR050493">
    <property type="entry name" value="FAD-dep_Monooxygenase_BioMet"/>
</dbReference>
<dbReference type="InterPro" id="IPR036188">
    <property type="entry name" value="FAD/NAD-bd_sf"/>
</dbReference>
<dbReference type="SUPFAM" id="SSF54373">
    <property type="entry name" value="FAD-linked reductases, C-terminal domain"/>
    <property type="match status" value="1"/>
</dbReference>